<keyword evidence="2" id="KW-1185">Reference proteome</keyword>
<accession>A0A0G3BQI8</accession>
<dbReference type="EMBL" id="CP011371">
    <property type="protein sequence ID" value="AKJ28765.1"/>
    <property type="molecule type" value="Genomic_DNA"/>
</dbReference>
<proteinExistence type="predicted"/>
<dbReference type="Proteomes" id="UP000035352">
    <property type="component" value="Chromosome"/>
</dbReference>
<protein>
    <submittedName>
        <fullName evidence="1">Uncharacterized protein</fullName>
    </submittedName>
</protein>
<dbReference type="AlphaFoldDB" id="A0A0G3BQI8"/>
<organism evidence="1 2">
    <name type="scientific">Caldimonas brevitalea</name>
    <dbReference type="NCBI Taxonomy" id="413882"/>
    <lineage>
        <taxon>Bacteria</taxon>
        <taxon>Pseudomonadati</taxon>
        <taxon>Pseudomonadota</taxon>
        <taxon>Betaproteobacteria</taxon>
        <taxon>Burkholderiales</taxon>
        <taxon>Sphaerotilaceae</taxon>
        <taxon>Caldimonas</taxon>
    </lineage>
</organism>
<gene>
    <name evidence="1" type="ORF">AAW51_2074</name>
</gene>
<reference evidence="1 2" key="1">
    <citation type="submission" date="2015-05" db="EMBL/GenBank/DDBJ databases">
        <authorList>
            <person name="Tang B."/>
            <person name="Yu Y."/>
        </authorList>
    </citation>
    <scope>NUCLEOTIDE SEQUENCE [LARGE SCALE GENOMIC DNA]</scope>
    <source>
        <strain evidence="1 2">DSM 7029</strain>
    </source>
</reference>
<evidence type="ECO:0000313" key="1">
    <source>
        <dbReference type="EMBL" id="AKJ28765.1"/>
    </source>
</evidence>
<dbReference type="RefSeq" id="WP_157359757.1">
    <property type="nucleotide sequence ID" value="NZ_CP011371.1"/>
</dbReference>
<dbReference type="STRING" id="413882.AAW51_2074"/>
<sequence>MQLPCGRRIYWTGRVAIGLRHQPQSTGPASKYGEWIQDVLLSQPAKLN</sequence>
<name>A0A0G3BQI8_9BURK</name>
<dbReference type="OrthoDB" id="9156331at2"/>
<evidence type="ECO:0000313" key="2">
    <source>
        <dbReference type="Proteomes" id="UP000035352"/>
    </source>
</evidence>
<dbReference type="KEGG" id="pbh:AAW51_2074"/>